<evidence type="ECO:0008006" key="4">
    <source>
        <dbReference type="Google" id="ProtNLM"/>
    </source>
</evidence>
<proteinExistence type="predicted"/>
<feature type="transmembrane region" description="Helical" evidence="1">
    <location>
        <begin position="58"/>
        <end position="77"/>
    </location>
</feature>
<organism evidence="2 3">
    <name type="scientific">Rossellomorea aquimaris</name>
    <dbReference type="NCBI Taxonomy" id="189382"/>
    <lineage>
        <taxon>Bacteria</taxon>
        <taxon>Bacillati</taxon>
        <taxon>Bacillota</taxon>
        <taxon>Bacilli</taxon>
        <taxon>Bacillales</taxon>
        <taxon>Bacillaceae</taxon>
        <taxon>Rossellomorea</taxon>
    </lineage>
</organism>
<keyword evidence="1" id="KW-0472">Membrane</keyword>
<keyword evidence="1" id="KW-1133">Transmembrane helix</keyword>
<dbReference type="EMBL" id="MINN01000096">
    <property type="protein sequence ID" value="OIU70587.1"/>
    <property type="molecule type" value="Genomic_DNA"/>
</dbReference>
<protein>
    <recommendedName>
        <fullName evidence="4">DUF2157 domain-containing protein</fullName>
    </recommendedName>
</protein>
<dbReference type="RefSeq" id="WP_071618945.1">
    <property type="nucleotide sequence ID" value="NZ_MINN01000096.1"/>
</dbReference>
<dbReference type="Proteomes" id="UP000182062">
    <property type="component" value="Unassembled WGS sequence"/>
</dbReference>
<comment type="caution">
    <text evidence="2">The sequence shown here is derived from an EMBL/GenBank/DDBJ whole genome shotgun (WGS) entry which is preliminary data.</text>
</comment>
<evidence type="ECO:0000256" key="1">
    <source>
        <dbReference type="SAM" id="Phobius"/>
    </source>
</evidence>
<feature type="transmembrane region" description="Helical" evidence="1">
    <location>
        <begin position="160"/>
        <end position="179"/>
    </location>
</feature>
<keyword evidence="3" id="KW-1185">Reference proteome</keyword>
<feature type="transmembrane region" description="Helical" evidence="1">
    <location>
        <begin position="135"/>
        <end position="153"/>
    </location>
</feature>
<keyword evidence="1" id="KW-0812">Transmembrane</keyword>
<evidence type="ECO:0000313" key="2">
    <source>
        <dbReference type="EMBL" id="OIU70587.1"/>
    </source>
</evidence>
<reference evidence="2 3" key="1">
    <citation type="submission" date="2016-09" db="EMBL/GenBank/DDBJ databases">
        <title>Bacillus aquimaris SAMM genome sequence reveals colonization and biosurfactant production capacities.</title>
        <authorList>
            <person name="Waghmode S.R."/>
            <person name="Suryavanshi M.V."/>
        </authorList>
    </citation>
    <scope>NUCLEOTIDE SEQUENCE [LARGE SCALE GENOMIC DNA]</scope>
    <source>
        <strain evidence="2 3">SAMM</strain>
    </source>
</reference>
<gene>
    <name evidence="2" type="ORF">BHE18_18875</name>
</gene>
<evidence type="ECO:0000313" key="3">
    <source>
        <dbReference type="Proteomes" id="UP000182062"/>
    </source>
</evidence>
<dbReference type="AlphaFoldDB" id="A0A1J6WQU7"/>
<feature type="transmembrane region" description="Helical" evidence="1">
    <location>
        <begin position="83"/>
        <end position="103"/>
    </location>
</feature>
<sequence length="180" mass="20419">MSKSKQGREAVIVNEIKFWKQNNMLPDQYCDYLLALYTNGNDPIQDTTADKRNSNHSITAILLSAFIISFSLFVIYFTELSVVLQTAILTGFVVSLFGMRIYYTKKKISTPFIHIAAAFLILILSLNISESLFDGSRSVTYAVLILNCILWMILGWKRKLLYFTLSGALGILIILFSILR</sequence>
<dbReference type="OrthoDB" id="2380880at2"/>
<name>A0A1J6WQU7_9BACI</name>
<feature type="transmembrane region" description="Helical" evidence="1">
    <location>
        <begin position="110"/>
        <end position="129"/>
    </location>
</feature>
<accession>A0A1J6WQU7</accession>